<dbReference type="GO" id="GO:0051539">
    <property type="term" value="F:4 iron, 4 sulfur cluster binding"/>
    <property type="evidence" value="ECO:0007669"/>
    <property type="project" value="UniProtKB-KW"/>
</dbReference>
<keyword evidence="4" id="KW-0479">Metal-binding</keyword>
<accession>A0AAD0SDI8</accession>
<keyword evidence="3" id="KW-0949">S-adenosyl-L-methionine</keyword>
<evidence type="ECO:0000259" key="7">
    <source>
        <dbReference type="PROSITE" id="PS51918"/>
    </source>
</evidence>
<dbReference type="EMBL" id="CP022760">
    <property type="protein sequence ID" value="AXV84743.1"/>
    <property type="molecule type" value="Genomic_DNA"/>
</dbReference>
<keyword evidence="6" id="KW-0411">Iron-sulfur</keyword>
<keyword evidence="5" id="KW-0408">Iron</keyword>
<reference evidence="8 9" key="1">
    <citation type="submission" date="2017-08" db="EMBL/GenBank/DDBJ databases">
        <title>Genome sequences of Ralstonia solanacearum Species Complex (RSSC) isolated from Potato bacterial wilts in Korea.</title>
        <authorList>
            <person name="Cho H."/>
            <person name="Song E.-S."/>
            <person name="Lee Y.K."/>
            <person name="Lee S."/>
            <person name="Lee S.-W."/>
            <person name="Jo A."/>
            <person name="Kim J.-G."/>
            <person name="Hwang I."/>
        </authorList>
    </citation>
    <scope>NUCLEOTIDE SEQUENCE [LARGE SCALE GENOMIC DNA]</scope>
    <source>
        <strain evidence="8 9">T98</strain>
        <plasmid evidence="8 9">unnamed</plasmid>
    </source>
</reference>
<dbReference type="SFLD" id="SFLDG01067">
    <property type="entry name" value="SPASM/twitch_domain_containing"/>
    <property type="match status" value="1"/>
</dbReference>
<dbReference type="InterPro" id="IPR023867">
    <property type="entry name" value="Sulphatase_maturase_rSAM"/>
</dbReference>
<dbReference type="PROSITE" id="PS51918">
    <property type="entry name" value="RADICAL_SAM"/>
    <property type="match status" value="1"/>
</dbReference>
<dbReference type="InterPro" id="IPR007197">
    <property type="entry name" value="rSAM"/>
</dbReference>
<proteinExistence type="predicted"/>
<feature type="domain" description="Radical SAM core" evidence="7">
    <location>
        <begin position="1"/>
        <end position="243"/>
    </location>
</feature>
<keyword evidence="2" id="KW-0004">4Fe-4S</keyword>
<dbReference type="PANTHER" id="PTHR43273">
    <property type="entry name" value="ANAEROBIC SULFATASE-MATURATING ENZYME HOMOLOG ASLB-RELATED"/>
    <property type="match status" value="1"/>
</dbReference>
<dbReference type="SFLD" id="SFLDS00029">
    <property type="entry name" value="Radical_SAM"/>
    <property type="match status" value="1"/>
</dbReference>
<dbReference type="PANTHER" id="PTHR43273:SF8">
    <property type="entry name" value="RADICAL SAM DOMAIN PROTEIN"/>
    <property type="match status" value="1"/>
</dbReference>
<dbReference type="Proteomes" id="UP000261758">
    <property type="component" value="Plasmid unnamed"/>
</dbReference>
<dbReference type="SFLD" id="SFLDG01072">
    <property type="entry name" value="dehydrogenase_like"/>
    <property type="match status" value="1"/>
</dbReference>
<sequence length="383" mass="42612">MEGDLLVMVKVAERCNINCSYCYMYQGVDQGWRSRPRFLSDDRLDLLAERLERHRQAYPAARMTLEIHGGEPLLLGKRRTGRFLDNLRRRLSSQDLFIVTQSNGMLLDTEWLDLFAAHEATLAISCDGPPAMHDRHRVGFTGAGTGAQVERALRLCLSHRTEPPVFNGVLAVVDPNNDPRAILQYFHALGVSDIDFLLPDAHYAAPPRHLLGYSHRKLLAFLCQGFDAWITLDDPTFRVRMFETFIRGVLGRRSELDAFGGALAPIVVVESDGSYRLLDVLAICEVDAGLTGLDLSSNTLHECVAHASGRYPDVCDTCRHCVAFGACGGGYVAHRFDGRSYDHPSFYCEALLGFYLHVRAYLVNAGVIPAHTSEHGAFTRESA</sequence>
<evidence type="ECO:0000256" key="1">
    <source>
        <dbReference type="ARBA" id="ARBA00001966"/>
    </source>
</evidence>
<dbReference type="GO" id="GO:0046872">
    <property type="term" value="F:metal ion binding"/>
    <property type="evidence" value="ECO:0007669"/>
    <property type="project" value="UniProtKB-KW"/>
</dbReference>
<dbReference type="CDD" id="cd01335">
    <property type="entry name" value="Radical_SAM"/>
    <property type="match status" value="1"/>
</dbReference>
<dbReference type="SUPFAM" id="SSF102114">
    <property type="entry name" value="Radical SAM enzymes"/>
    <property type="match status" value="1"/>
</dbReference>
<dbReference type="InterPro" id="IPR000385">
    <property type="entry name" value="MoaA_NifB_PqqE_Fe-S-bd_CS"/>
</dbReference>
<evidence type="ECO:0000256" key="2">
    <source>
        <dbReference type="ARBA" id="ARBA00022485"/>
    </source>
</evidence>
<dbReference type="GO" id="GO:0016491">
    <property type="term" value="F:oxidoreductase activity"/>
    <property type="evidence" value="ECO:0007669"/>
    <property type="project" value="InterPro"/>
</dbReference>
<geneLocation type="plasmid" evidence="8 9">
    <name>unnamed</name>
</geneLocation>
<comment type="cofactor">
    <cofactor evidence="1">
        <name>[4Fe-4S] cluster</name>
        <dbReference type="ChEBI" id="CHEBI:49883"/>
    </cofactor>
</comment>
<evidence type="ECO:0000313" key="8">
    <source>
        <dbReference type="EMBL" id="AXV84743.1"/>
    </source>
</evidence>
<dbReference type="PROSITE" id="PS01305">
    <property type="entry name" value="MOAA_NIFB_PQQE"/>
    <property type="match status" value="1"/>
</dbReference>
<evidence type="ECO:0000256" key="5">
    <source>
        <dbReference type="ARBA" id="ARBA00023004"/>
    </source>
</evidence>
<evidence type="ECO:0000256" key="3">
    <source>
        <dbReference type="ARBA" id="ARBA00022691"/>
    </source>
</evidence>
<gene>
    <name evidence="8" type="ORF">CJO77_21080</name>
</gene>
<evidence type="ECO:0000313" key="9">
    <source>
        <dbReference type="Proteomes" id="UP000261758"/>
    </source>
</evidence>
<dbReference type="Pfam" id="PF04055">
    <property type="entry name" value="Radical_SAM"/>
    <property type="match status" value="1"/>
</dbReference>
<organism evidence="8 9">
    <name type="scientific">Ralstonia solanacearum</name>
    <name type="common">Pseudomonas solanacearum</name>
    <dbReference type="NCBI Taxonomy" id="305"/>
    <lineage>
        <taxon>Bacteria</taxon>
        <taxon>Pseudomonadati</taxon>
        <taxon>Pseudomonadota</taxon>
        <taxon>Betaproteobacteria</taxon>
        <taxon>Burkholderiales</taxon>
        <taxon>Burkholderiaceae</taxon>
        <taxon>Ralstonia</taxon>
        <taxon>Ralstonia solanacearum species complex</taxon>
    </lineage>
</organism>
<dbReference type="InterPro" id="IPR013785">
    <property type="entry name" value="Aldolase_TIM"/>
</dbReference>
<dbReference type="Gene3D" id="3.20.20.70">
    <property type="entry name" value="Aldolase class I"/>
    <property type="match status" value="1"/>
</dbReference>
<evidence type="ECO:0000256" key="4">
    <source>
        <dbReference type="ARBA" id="ARBA00022723"/>
    </source>
</evidence>
<dbReference type="SFLD" id="SFLDG01386">
    <property type="entry name" value="main_SPASM_domain-containing"/>
    <property type="match status" value="1"/>
</dbReference>
<dbReference type="InterPro" id="IPR058240">
    <property type="entry name" value="rSAM_sf"/>
</dbReference>
<keyword evidence="8" id="KW-0614">Plasmid</keyword>
<dbReference type="AlphaFoldDB" id="A0AAD0SDI8"/>
<evidence type="ECO:0000256" key="6">
    <source>
        <dbReference type="ARBA" id="ARBA00023014"/>
    </source>
</evidence>
<protein>
    <submittedName>
        <fullName evidence="8">Radical SAM protein</fullName>
    </submittedName>
</protein>
<name>A0AAD0SDI8_RALSL</name>